<reference evidence="2" key="1">
    <citation type="submission" date="2021-03" db="EMBL/GenBank/DDBJ databases">
        <authorList>
            <person name="Tran Van P."/>
        </authorList>
    </citation>
    <scope>NUCLEOTIDE SEQUENCE</scope>
</reference>
<name>A0ABN7PFX2_TIMPD</name>
<sequence>DRGLNPGPSPQKSDTLPLDHQPKKESMSNELSSLTLEQKIVSTVVEKEASRSNSFLYSSCNFDPAQVDLQFSSECS</sequence>
<evidence type="ECO:0000313" key="3">
    <source>
        <dbReference type="Proteomes" id="UP001153148"/>
    </source>
</evidence>
<protein>
    <submittedName>
        <fullName evidence="2">Uncharacterized protein</fullName>
    </submittedName>
</protein>
<comment type="caution">
    <text evidence="2">The sequence shown here is derived from an EMBL/GenBank/DDBJ whole genome shotgun (WGS) entry which is preliminary data.</text>
</comment>
<dbReference type="Proteomes" id="UP001153148">
    <property type="component" value="Unassembled WGS sequence"/>
</dbReference>
<evidence type="ECO:0000256" key="1">
    <source>
        <dbReference type="SAM" id="MobiDB-lite"/>
    </source>
</evidence>
<accession>A0ABN7PFX2</accession>
<feature type="region of interest" description="Disordered" evidence="1">
    <location>
        <begin position="1"/>
        <end position="31"/>
    </location>
</feature>
<proteinExistence type="predicted"/>
<gene>
    <name evidence="2" type="ORF">TPAB3V08_LOCUS13614</name>
</gene>
<organism evidence="2 3">
    <name type="scientific">Timema podura</name>
    <name type="common">Walking stick</name>
    <dbReference type="NCBI Taxonomy" id="61482"/>
    <lineage>
        <taxon>Eukaryota</taxon>
        <taxon>Metazoa</taxon>
        <taxon>Ecdysozoa</taxon>
        <taxon>Arthropoda</taxon>
        <taxon>Hexapoda</taxon>
        <taxon>Insecta</taxon>
        <taxon>Pterygota</taxon>
        <taxon>Neoptera</taxon>
        <taxon>Polyneoptera</taxon>
        <taxon>Phasmatodea</taxon>
        <taxon>Timematodea</taxon>
        <taxon>Timematoidea</taxon>
        <taxon>Timematidae</taxon>
        <taxon>Timema</taxon>
    </lineage>
</organism>
<keyword evidence="3" id="KW-1185">Reference proteome</keyword>
<dbReference type="EMBL" id="CAJPIN010057381">
    <property type="protein sequence ID" value="CAG2066671.1"/>
    <property type="molecule type" value="Genomic_DNA"/>
</dbReference>
<evidence type="ECO:0000313" key="2">
    <source>
        <dbReference type="EMBL" id="CAG2066671.1"/>
    </source>
</evidence>
<feature type="non-terminal residue" evidence="2">
    <location>
        <position position="1"/>
    </location>
</feature>